<dbReference type="SUPFAM" id="SSF49464">
    <property type="entry name" value="Carboxypeptidase regulatory domain-like"/>
    <property type="match status" value="1"/>
</dbReference>
<dbReference type="InterPro" id="IPR008969">
    <property type="entry name" value="CarboxyPept-like_regulatory"/>
</dbReference>
<gene>
    <name evidence="1" type="ORF">HDF23_005671</name>
</gene>
<evidence type="ECO:0000313" key="1">
    <source>
        <dbReference type="EMBL" id="MBB6112888.1"/>
    </source>
</evidence>
<organism evidence="1 2">
    <name type="scientific">Mucilaginibacter lappiensis</name>
    <dbReference type="NCBI Taxonomy" id="354630"/>
    <lineage>
        <taxon>Bacteria</taxon>
        <taxon>Pseudomonadati</taxon>
        <taxon>Bacteroidota</taxon>
        <taxon>Sphingobacteriia</taxon>
        <taxon>Sphingobacteriales</taxon>
        <taxon>Sphingobacteriaceae</taxon>
        <taxon>Mucilaginibacter</taxon>
    </lineage>
</organism>
<dbReference type="Proteomes" id="UP000541583">
    <property type="component" value="Unassembled WGS sequence"/>
</dbReference>
<accession>A0ABR6PTI9</accession>
<keyword evidence="2" id="KW-1185">Reference proteome</keyword>
<evidence type="ECO:0008006" key="3">
    <source>
        <dbReference type="Google" id="ProtNLM"/>
    </source>
</evidence>
<comment type="caution">
    <text evidence="1">The sequence shown here is derived from an EMBL/GenBank/DDBJ whole genome shotgun (WGS) entry which is preliminary data.</text>
</comment>
<evidence type="ECO:0000313" key="2">
    <source>
        <dbReference type="Proteomes" id="UP000541583"/>
    </source>
</evidence>
<protein>
    <recommendedName>
        <fullName evidence="3">MG2 domain-containing protein</fullName>
    </recommendedName>
</protein>
<dbReference type="EMBL" id="JACHCB010000024">
    <property type="protein sequence ID" value="MBB6112888.1"/>
    <property type="molecule type" value="Genomic_DNA"/>
</dbReference>
<sequence length="874" mass="98460">MRLKYLCFINIQYSLFFLFLFSLQLRSYGQSAVLTEKLLKFKEYEDTISHNFPAEKLYIQLDKPNYAVGDTVWFKAYLFHAPTLALSAKSGIIYVDIINNKTKEFRQFRLPVKQGLCIGDIALNDFESGNYTLRAFTTWMRNFGSDCFFYKRLFIADDKIINPKLLNVVDRQSPKNSDKKEGAKFSEDILSTDVQFLPEGGSLISGQRSHIGFKALGVDGKGVDISGVIIDSRNKEILSFFSQHLGMGSFDMDVKPGEHYRARVKLPGDIVKEYSFCKVTDSGTMLRIDNITNQDSIGISIAATDDIIKNGNSYFLIGKARNVICYAALLSFRKGVLRKYISKNLFPTGIAHLILMNTNGHPVNERLVFIEKLDNLNIRLSTDKKKYSSHDSVSLQILVTDKENKPIVGNFSLSITDNEKVNIDTLQDNIVTHIFLASELAGNLEQPEYYFKDATKNKIDLDNLLLTQGWVSYDFPKNKNQMVYLPEDNFSVKGKVLRGTKEPVIGASVTLLSSTPPVLLRDTFTNHVGHFSFENLPTIENPLFILQANDRHNKNLNEEIVMDDMPPPRINVPKPINLDGIPPDTALITVARNNRMLSDLSLLGVNGHMLKEVKIKAKMIVKGSQNLNGPGNADIVLNELDIEKEGKTSLLNILSKKIKGFREGTFVGKSVENIKLWSFLHDANNIPEKFQVNGILNMPWYFVNDKPIKLVVDGISIGLINYNISFLDITNYLRSLNAEDIKGIEVNSSSKFTQRYIGTAQVSPAEVGYIEITTRSGHGPILNNTPGVFFYKPLKLSQAKFFYKPRYTQINTIHTLPDLRSTLDWEPNIMTGLDGKATISFYCGDKKNMYNILIEGTDLNSGLGFKYGKIIVSE</sequence>
<proteinExistence type="predicted"/>
<name>A0ABR6PTI9_9SPHI</name>
<reference evidence="1 2" key="1">
    <citation type="submission" date="2020-08" db="EMBL/GenBank/DDBJ databases">
        <title>Genomic Encyclopedia of Type Strains, Phase IV (KMG-V): Genome sequencing to study the core and pangenomes of soil and plant-associated prokaryotes.</title>
        <authorList>
            <person name="Whitman W."/>
        </authorList>
    </citation>
    <scope>NUCLEOTIDE SEQUENCE [LARGE SCALE GENOMIC DNA]</scope>
    <source>
        <strain evidence="1 2">ANJLi2</strain>
    </source>
</reference>
<dbReference type="Gene3D" id="2.60.40.1930">
    <property type="match status" value="1"/>
</dbReference>